<reference evidence="2" key="1">
    <citation type="submission" date="2013-06" db="EMBL/GenBank/DDBJ databases">
        <authorList>
            <person name="Zhao Q."/>
        </authorList>
    </citation>
    <scope>NUCLEOTIDE SEQUENCE</scope>
    <source>
        <strain evidence="2">cv. W1943</strain>
    </source>
</reference>
<organism evidence="1 2">
    <name type="scientific">Oryza rufipogon</name>
    <name type="common">Brownbeard rice</name>
    <name type="synonym">Asian wild rice</name>
    <dbReference type="NCBI Taxonomy" id="4529"/>
    <lineage>
        <taxon>Eukaryota</taxon>
        <taxon>Viridiplantae</taxon>
        <taxon>Streptophyta</taxon>
        <taxon>Embryophyta</taxon>
        <taxon>Tracheophyta</taxon>
        <taxon>Spermatophyta</taxon>
        <taxon>Magnoliopsida</taxon>
        <taxon>Liliopsida</taxon>
        <taxon>Poales</taxon>
        <taxon>Poaceae</taxon>
        <taxon>BOP clade</taxon>
        <taxon>Oryzoideae</taxon>
        <taxon>Oryzeae</taxon>
        <taxon>Oryzinae</taxon>
        <taxon>Oryza</taxon>
    </lineage>
</organism>
<dbReference type="Proteomes" id="UP000008022">
    <property type="component" value="Unassembled WGS sequence"/>
</dbReference>
<dbReference type="Gramene" id="ORUFI12G16320.1">
    <property type="protein sequence ID" value="ORUFI12G16320.1"/>
    <property type="gene ID" value="ORUFI12G16320"/>
</dbReference>
<reference evidence="1" key="2">
    <citation type="submission" date="2015-06" db="UniProtKB">
        <authorList>
            <consortium name="EnsemblPlants"/>
        </authorList>
    </citation>
    <scope>IDENTIFICATION</scope>
</reference>
<name>A0A0E0RIB7_ORYRU</name>
<dbReference type="EnsemblPlants" id="ORUFI12G16320.1">
    <property type="protein sequence ID" value="ORUFI12G16320.1"/>
    <property type="gene ID" value="ORUFI12G16320"/>
</dbReference>
<sequence>MDSAVGTSTQYFRQGKKEASIMLISVGWAQRGTHLTAGTNQGRFQGLAMEMVAMMARPECMLPRQQDCFKNAGVLKALSVE</sequence>
<proteinExistence type="predicted"/>
<keyword evidence="2" id="KW-1185">Reference proteome</keyword>
<accession>A0A0E0RIB7</accession>
<evidence type="ECO:0000313" key="1">
    <source>
        <dbReference type="EnsemblPlants" id="ORUFI12G16320.1"/>
    </source>
</evidence>
<evidence type="ECO:0000313" key="2">
    <source>
        <dbReference type="Proteomes" id="UP000008022"/>
    </source>
</evidence>
<protein>
    <submittedName>
        <fullName evidence="1">Uncharacterized protein</fullName>
    </submittedName>
</protein>
<dbReference type="HOGENOM" id="CLU_2577777_0_0_1"/>
<dbReference type="AlphaFoldDB" id="A0A0E0RIB7"/>